<reference evidence="2" key="1">
    <citation type="journal article" date="2019" name="MBio">
        <title>Comparative genomics for the elucidation of multidrug resistance (MDR) in Candida lusitaniae.</title>
        <authorList>
            <person name="Kannan A."/>
            <person name="Asner S.A."/>
            <person name="Trachsel E."/>
            <person name="Kelly S."/>
            <person name="Parker J."/>
            <person name="Sanglard D."/>
        </authorList>
    </citation>
    <scope>NUCLEOTIDE SEQUENCE [LARGE SCALE GENOMIC DNA]</scope>
    <source>
        <strain evidence="2">P1</strain>
    </source>
</reference>
<protein>
    <submittedName>
        <fullName evidence="1">Uncharacterized protein</fullName>
    </submittedName>
</protein>
<keyword evidence="2" id="KW-1185">Reference proteome</keyword>
<sequence length="199" mass="22518">MPATVSFIQISPHACIPVKVFVHRKQMWSRGQSNDKSLSKLSSVSSIRLSNPDMTKLVEDIKEELKQLLLHESLRRLFPGKSISKSSQVKKILGRSWKCRVVVSLGYLADLRFKLHTLVQADDVSFLDEKNISVSATDSNELALLTKEIMFSFQEPEEDGVSEGLDKKTISYKLDRVAVMNSRATDTLSVFVLHRPRNE</sequence>
<gene>
    <name evidence="1" type="ORF">EJF14_50678</name>
</gene>
<accession>A0ACD0WQ13</accession>
<dbReference type="Proteomes" id="UP000326582">
    <property type="component" value="Chromosome 5"/>
</dbReference>
<dbReference type="EMBL" id="CP038488">
    <property type="protein sequence ID" value="QFZ29436.1"/>
    <property type="molecule type" value="Genomic_DNA"/>
</dbReference>
<name>A0ACD0WQ13_CLALS</name>
<evidence type="ECO:0000313" key="1">
    <source>
        <dbReference type="EMBL" id="QFZ29436.1"/>
    </source>
</evidence>
<proteinExistence type="predicted"/>
<organism evidence="1 2">
    <name type="scientific">Clavispora lusitaniae</name>
    <name type="common">Candida lusitaniae</name>
    <dbReference type="NCBI Taxonomy" id="36911"/>
    <lineage>
        <taxon>Eukaryota</taxon>
        <taxon>Fungi</taxon>
        <taxon>Dikarya</taxon>
        <taxon>Ascomycota</taxon>
        <taxon>Saccharomycotina</taxon>
        <taxon>Pichiomycetes</taxon>
        <taxon>Metschnikowiaceae</taxon>
        <taxon>Clavispora</taxon>
    </lineage>
</organism>
<evidence type="ECO:0000313" key="2">
    <source>
        <dbReference type="Proteomes" id="UP000326582"/>
    </source>
</evidence>